<dbReference type="GO" id="GO:0000425">
    <property type="term" value="P:pexophagy"/>
    <property type="evidence" value="ECO:0007669"/>
    <property type="project" value="EnsemblFungi"/>
</dbReference>
<keyword evidence="3" id="KW-0732">Signal</keyword>
<dbReference type="Gene3D" id="3.30.70.80">
    <property type="entry name" value="Peptidase S8 propeptide/proteinase inhibitor I9"/>
    <property type="match status" value="1"/>
</dbReference>
<dbReference type="GO" id="GO:0007039">
    <property type="term" value="P:protein catabolic process in the vacuole"/>
    <property type="evidence" value="ECO:0007669"/>
    <property type="project" value="EnsemblFungi"/>
</dbReference>
<dbReference type="PANTHER" id="PTHR43806:SF11">
    <property type="entry name" value="CEREVISIN-RELATED"/>
    <property type="match status" value="1"/>
</dbReference>
<name>A0A163D271_DIDRA</name>
<dbReference type="InterPro" id="IPR037045">
    <property type="entry name" value="S8pro/Inhibitor_I9_sf"/>
</dbReference>
<feature type="active site" description="Charge relay system" evidence="8">
    <location>
        <position position="241"/>
    </location>
</feature>
<keyword evidence="4 8" id="KW-0378">Hydrolase</keyword>
<keyword evidence="5 8" id="KW-0720">Serine protease</keyword>
<evidence type="ECO:0000313" key="11">
    <source>
        <dbReference type="Proteomes" id="UP000076837"/>
    </source>
</evidence>
<dbReference type="PROSITE" id="PS00137">
    <property type="entry name" value="SUBTILASE_HIS"/>
    <property type="match status" value="1"/>
</dbReference>
<evidence type="ECO:0000256" key="3">
    <source>
        <dbReference type="ARBA" id="ARBA00022729"/>
    </source>
</evidence>
<feature type="compositionally biased region" description="Low complexity" evidence="9">
    <location>
        <begin position="126"/>
        <end position="140"/>
    </location>
</feature>
<evidence type="ECO:0000256" key="8">
    <source>
        <dbReference type="PROSITE-ProRule" id="PRU01240"/>
    </source>
</evidence>
<dbReference type="PROSITE" id="PS51892">
    <property type="entry name" value="SUBTILASE"/>
    <property type="match status" value="1"/>
</dbReference>
<accession>A0A163D271</accession>
<reference evidence="10 11" key="1">
    <citation type="journal article" date="2016" name="Sci. Rep.">
        <title>Draft genome sequencing and secretome analysis of fungal phytopathogen Ascochyta rabiei provides insight into the necrotrophic effector repertoire.</title>
        <authorList>
            <person name="Verma S."/>
            <person name="Gazara R.K."/>
            <person name="Nizam S."/>
            <person name="Parween S."/>
            <person name="Chattopadhyay D."/>
            <person name="Verma P.K."/>
        </authorList>
    </citation>
    <scope>NUCLEOTIDE SEQUENCE [LARGE SCALE GENOMIC DNA]</scope>
    <source>
        <strain evidence="10 11">ArDII</strain>
    </source>
</reference>
<gene>
    <name evidence="10" type="ORF">ST47_g6008</name>
</gene>
<feature type="region of interest" description="Disordered" evidence="9">
    <location>
        <begin position="121"/>
        <end position="140"/>
    </location>
</feature>
<dbReference type="InterPro" id="IPR015500">
    <property type="entry name" value="Peptidase_S8_subtilisin-rel"/>
</dbReference>
<dbReference type="InterPro" id="IPR036852">
    <property type="entry name" value="Peptidase_S8/S53_dom_sf"/>
</dbReference>
<dbReference type="InterPro" id="IPR022398">
    <property type="entry name" value="Peptidase_S8_His-AS"/>
</dbReference>
<dbReference type="GO" id="GO:0019863">
    <property type="term" value="F:IgE binding"/>
    <property type="evidence" value="ECO:0007669"/>
    <property type="project" value="UniProtKB-ARBA"/>
</dbReference>
<keyword evidence="11" id="KW-1185">Reference proteome</keyword>
<evidence type="ECO:0000256" key="9">
    <source>
        <dbReference type="SAM" id="MobiDB-lite"/>
    </source>
</evidence>
<keyword evidence="2 8" id="KW-0645">Protease</keyword>
<evidence type="ECO:0000256" key="1">
    <source>
        <dbReference type="ARBA" id="ARBA00011073"/>
    </source>
</evidence>
<dbReference type="GO" id="GO:0006508">
    <property type="term" value="P:proteolysis"/>
    <property type="evidence" value="ECO:0007669"/>
    <property type="project" value="UniProtKB-KW"/>
</dbReference>
<dbReference type="Pfam" id="PF05922">
    <property type="entry name" value="Inhibitor_I9"/>
    <property type="match status" value="1"/>
</dbReference>
<dbReference type="Gene3D" id="3.40.50.200">
    <property type="entry name" value="Peptidase S8/S53 domain"/>
    <property type="match status" value="1"/>
</dbReference>
<dbReference type="CDD" id="cd04077">
    <property type="entry name" value="Peptidases_S8_PCSK9_ProteinaseK_like"/>
    <property type="match status" value="1"/>
</dbReference>
<comment type="caution">
    <text evidence="10">The sequence shown here is derived from an EMBL/GenBank/DDBJ whole genome shotgun (WGS) entry which is preliminary data.</text>
</comment>
<organism evidence="10 11">
    <name type="scientific">Didymella rabiei</name>
    <name type="common">Chickpea ascochyta blight fungus</name>
    <name type="synonym">Mycosphaerella rabiei</name>
    <dbReference type="NCBI Taxonomy" id="5454"/>
    <lineage>
        <taxon>Eukaryota</taxon>
        <taxon>Fungi</taxon>
        <taxon>Dikarya</taxon>
        <taxon>Ascomycota</taxon>
        <taxon>Pezizomycotina</taxon>
        <taxon>Dothideomycetes</taxon>
        <taxon>Pleosporomycetidae</taxon>
        <taxon>Pleosporales</taxon>
        <taxon>Pleosporineae</taxon>
        <taxon>Didymellaceae</taxon>
        <taxon>Ascochyta</taxon>
    </lineage>
</organism>
<dbReference type="GO" id="GO:0004252">
    <property type="term" value="F:serine-type endopeptidase activity"/>
    <property type="evidence" value="ECO:0007669"/>
    <property type="project" value="UniProtKB-UniRule"/>
</dbReference>
<evidence type="ECO:0000256" key="6">
    <source>
        <dbReference type="ARBA" id="ARBA00023145"/>
    </source>
</evidence>
<dbReference type="InterPro" id="IPR034193">
    <property type="entry name" value="PCSK9_ProteinaseK-like"/>
</dbReference>
<dbReference type="InterPro" id="IPR000209">
    <property type="entry name" value="Peptidase_S8/S53_dom"/>
</dbReference>
<evidence type="ECO:0000256" key="2">
    <source>
        <dbReference type="ARBA" id="ARBA00022670"/>
    </source>
</evidence>
<dbReference type="SUPFAM" id="SSF52743">
    <property type="entry name" value="Subtilisin-like"/>
    <property type="match status" value="1"/>
</dbReference>
<dbReference type="PANTHER" id="PTHR43806">
    <property type="entry name" value="PEPTIDASE S8"/>
    <property type="match status" value="1"/>
</dbReference>
<keyword evidence="7" id="KW-0325">Glycoprotein</keyword>
<dbReference type="GO" id="GO:0030435">
    <property type="term" value="P:sporulation resulting in formation of a cellular spore"/>
    <property type="evidence" value="ECO:0007669"/>
    <property type="project" value="EnsemblFungi"/>
</dbReference>
<feature type="active site" description="Charge relay system" evidence="8">
    <location>
        <position position="439"/>
    </location>
</feature>
<evidence type="ECO:0000313" key="10">
    <source>
        <dbReference type="EMBL" id="KZM22855.1"/>
    </source>
</evidence>
<protein>
    <submittedName>
        <fullName evidence="10">Serine-type endopeptidase</fullName>
    </submittedName>
</protein>
<dbReference type="GO" id="GO:0005773">
    <property type="term" value="C:vacuole"/>
    <property type="evidence" value="ECO:0007669"/>
    <property type="project" value="GOC"/>
</dbReference>
<dbReference type="EMBL" id="JYNV01000207">
    <property type="protein sequence ID" value="KZM22855.1"/>
    <property type="molecule type" value="Genomic_DNA"/>
</dbReference>
<evidence type="ECO:0000256" key="4">
    <source>
        <dbReference type="ARBA" id="ARBA00022801"/>
    </source>
</evidence>
<keyword evidence="6" id="KW-0865">Zymogen</keyword>
<comment type="similarity">
    <text evidence="1 8">Belongs to the peptidase S8 family.</text>
</comment>
<dbReference type="OrthoDB" id="206201at2759"/>
<dbReference type="Pfam" id="PF00082">
    <property type="entry name" value="Peptidase_S8"/>
    <property type="match status" value="1"/>
</dbReference>
<dbReference type="FunFam" id="3.40.50.200:FF:000007">
    <property type="entry name" value="Subtilisin-like serine protease"/>
    <property type="match status" value="1"/>
</dbReference>
<dbReference type="AlphaFoldDB" id="A0A163D271"/>
<dbReference type="InterPro" id="IPR023828">
    <property type="entry name" value="Peptidase_S8_Ser-AS"/>
</dbReference>
<evidence type="ECO:0000256" key="5">
    <source>
        <dbReference type="ARBA" id="ARBA00022825"/>
    </source>
</evidence>
<feature type="active site" description="Charge relay system" evidence="8">
    <location>
        <position position="273"/>
    </location>
</feature>
<proteinExistence type="inferred from homology"/>
<dbReference type="PRINTS" id="PR00723">
    <property type="entry name" value="SUBTILISIN"/>
</dbReference>
<dbReference type="PROSITE" id="PS00138">
    <property type="entry name" value="SUBTILASE_SER"/>
    <property type="match status" value="1"/>
</dbReference>
<dbReference type="InterPro" id="IPR050131">
    <property type="entry name" value="Peptidase_S8_subtilisin-like"/>
</dbReference>
<sequence length="594" mass="63468">MKYAYAMLPALAAASPMIQVGTIHNDAAPILSSTHSKEIADSYMVVFKKHVKHEHTKAHHDWVQSIHTKAQSDRMELRKRSQFPITSDVFEGLKHTYNIAGGILGYSGHFDEETIEAIRRHPDPAPASSSQLQPAPASSTARLRPLAATVERQQLHATFLRVKSSAVLHAPARDGASDLQVDYIERDSEVHTLGGDDYETEKNAPWGLARISHRDSLSFGTWNKYLYSADGGEGVDVYVIDTGTNVKHVDFDGRAHWGKTVPNGDADEDGNGHGTHCSGTVAGKKYGVAKKANVYAVKVLRSNGSGTMSDVVKGVEWAAQAHTDTVKAAKNGKKKGFKGSAANMSLGGGKSTTLDLAVNAAVDAGIHFAVAAGNDNADSCNYSPAAAANAVTVGASTLLDERAYFSNYGKCNDIFAPGLNILSTWIGSEHATNTISGTSMASPHIAGLLAYYLSLQPAKDSSFAVADITPKKLKANLIAVGTTGALKDVPSNTANILAWNGGGSSNYTEIVEKGGYKSTKAAEKEPSEYTITIPSVSEIEKEVADEFEKAKGAAGRATHRVGGKLSKLESEIEDFVAEEMEVMFKEFKERVARE</sequence>
<evidence type="ECO:0000256" key="7">
    <source>
        <dbReference type="ARBA" id="ARBA00023180"/>
    </source>
</evidence>
<dbReference type="Proteomes" id="UP000076837">
    <property type="component" value="Unassembled WGS sequence"/>
</dbReference>
<dbReference type="STRING" id="5454.A0A163D271"/>
<dbReference type="FunFam" id="3.30.70.80:FF:000006">
    <property type="entry name" value="Autophagic serine protease Alp2"/>
    <property type="match status" value="1"/>
</dbReference>
<dbReference type="InterPro" id="IPR010259">
    <property type="entry name" value="S8pro/Inhibitor_I9"/>
</dbReference>